<comment type="similarity">
    <text evidence="1 5">Belongs to the bacterial ribosomal protein bL33 family.</text>
</comment>
<dbReference type="InterPro" id="IPR011332">
    <property type="entry name" value="Ribosomal_zn-bd"/>
</dbReference>
<evidence type="ECO:0000256" key="1">
    <source>
        <dbReference type="ARBA" id="ARBA00007596"/>
    </source>
</evidence>
<name>A0A3L9DRU5_9STRE</name>
<proteinExistence type="inferred from homology"/>
<evidence type="ECO:0000256" key="3">
    <source>
        <dbReference type="ARBA" id="ARBA00023274"/>
    </source>
</evidence>
<comment type="caution">
    <text evidence="6">The sequence shown here is derived from an EMBL/GenBank/DDBJ whole genome shotgun (WGS) entry which is preliminary data.</text>
</comment>
<gene>
    <name evidence="5 6" type="primary">rpmG</name>
    <name evidence="6" type="ORF">EAF07_05670</name>
</gene>
<dbReference type="Proteomes" id="UP000279194">
    <property type="component" value="Unassembled WGS sequence"/>
</dbReference>
<dbReference type="GO" id="GO:1990904">
    <property type="term" value="C:ribonucleoprotein complex"/>
    <property type="evidence" value="ECO:0007669"/>
    <property type="project" value="UniProtKB-KW"/>
</dbReference>
<dbReference type="InterPro" id="IPR038584">
    <property type="entry name" value="Ribosomal_bL33_sf"/>
</dbReference>
<dbReference type="Pfam" id="PF00471">
    <property type="entry name" value="Ribosomal_L33"/>
    <property type="match status" value="1"/>
</dbReference>
<dbReference type="GO" id="GO:0005840">
    <property type="term" value="C:ribosome"/>
    <property type="evidence" value="ECO:0007669"/>
    <property type="project" value="UniProtKB-KW"/>
</dbReference>
<dbReference type="GO" id="GO:0003735">
    <property type="term" value="F:structural constituent of ribosome"/>
    <property type="evidence" value="ECO:0007669"/>
    <property type="project" value="InterPro"/>
</dbReference>
<reference evidence="6 7" key="1">
    <citation type="submission" date="2018-10" db="EMBL/GenBank/DDBJ databases">
        <title>Streptococcus hillyeri sp. nov., isolated from equine tracheal sample.</title>
        <authorList>
            <person name="Macfadyen A.C."/>
            <person name="Waller A."/>
            <person name="Paterson G.K."/>
        </authorList>
    </citation>
    <scope>NUCLEOTIDE SEQUENCE [LARGE SCALE GENOMIC DNA]</scope>
    <source>
        <strain evidence="6 7">28462</strain>
    </source>
</reference>
<dbReference type="Gene3D" id="2.20.28.120">
    <property type="entry name" value="Ribosomal protein L33"/>
    <property type="match status" value="1"/>
</dbReference>
<dbReference type="NCBIfam" id="TIGR01023">
    <property type="entry name" value="rpmG_bact"/>
    <property type="match status" value="1"/>
</dbReference>
<dbReference type="InterPro" id="IPR001705">
    <property type="entry name" value="Ribosomal_bL33"/>
</dbReference>
<evidence type="ECO:0000313" key="6">
    <source>
        <dbReference type="EMBL" id="RLY03264.1"/>
    </source>
</evidence>
<dbReference type="HAMAP" id="MF_00294">
    <property type="entry name" value="Ribosomal_bL33"/>
    <property type="match status" value="1"/>
</dbReference>
<sequence>MAQKKASLACADCGSRNYSISVGSNPKPTRLEVKKFCKHCKGYTLHKETR</sequence>
<evidence type="ECO:0000313" key="7">
    <source>
        <dbReference type="Proteomes" id="UP000279194"/>
    </source>
</evidence>
<dbReference type="OrthoDB" id="9801333at2"/>
<evidence type="ECO:0000256" key="2">
    <source>
        <dbReference type="ARBA" id="ARBA00022980"/>
    </source>
</evidence>
<evidence type="ECO:0000256" key="5">
    <source>
        <dbReference type="HAMAP-Rule" id="MF_00294"/>
    </source>
</evidence>
<evidence type="ECO:0000256" key="4">
    <source>
        <dbReference type="ARBA" id="ARBA00035176"/>
    </source>
</evidence>
<dbReference type="NCBIfam" id="NF001764">
    <property type="entry name" value="PRK00504.1"/>
    <property type="match status" value="1"/>
</dbReference>
<dbReference type="AlphaFoldDB" id="A0A3L9DRU5"/>
<dbReference type="GO" id="GO:0005737">
    <property type="term" value="C:cytoplasm"/>
    <property type="evidence" value="ECO:0007669"/>
    <property type="project" value="UniProtKB-ARBA"/>
</dbReference>
<dbReference type="RefSeq" id="WP_121835511.1">
    <property type="nucleotide sequence ID" value="NZ_CP163513.1"/>
</dbReference>
<keyword evidence="3 5" id="KW-0687">Ribonucleoprotein</keyword>
<dbReference type="GO" id="GO:0006412">
    <property type="term" value="P:translation"/>
    <property type="evidence" value="ECO:0007669"/>
    <property type="project" value="UniProtKB-UniRule"/>
</dbReference>
<dbReference type="EMBL" id="RCVM01000009">
    <property type="protein sequence ID" value="RLY03264.1"/>
    <property type="molecule type" value="Genomic_DNA"/>
</dbReference>
<protein>
    <recommendedName>
        <fullName evidence="4 5">Large ribosomal subunit protein bL33</fullName>
    </recommendedName>
</protein>
<dbReference type="SUPFAM" id="SSF57829">
    <property type="entry name" value="Zn-binding ribosomal proteins"/>
    <property type="match status" value="1"/>
</dbReference>
<keyword evidence="7" id="KW-1185">Reference proteome</keyword>
<organism evidence="6 7">
    <name type="scientific">Streptococcus hillyeri</name>
    <dbReference type="NCBI Taxonomy" id="2282420"/>
    <lineage>
        <taxon>Bacteria</taxon>
        <taxon>Bacillati</taxon>
        <taxon>Bacillota</taxon>
        <taxon>Bacilli</taxon>
        <taxon>Lactobacillales</taxon>
        <taxon>Streptococcaceae</taxon>
        <taxon>Streptococcus</taxon>
    </lineage>
</organism>
<accession>A0A3L9DRU5</accession>
<keyword evidence="2 5" id="KW-0689">Ribosomal protein</keyword>